<dbReference type="EMBL" id="DROM01000145">
    <property type="protein sequence ID" value="HHH13046.1"/>
    <property type="molecule type" value="Genomic_DNA"/>
</dbReference>
<evidence type="ECO:0000259" key="5">
    <source>
        <dbReference type="PROSITE" id="PS50977"/>
    </source>
</evidence>
<name>A0A7C5N7J3_9GAMM</name>
<evidence type="ECO:0000256" key="1">
    <source>
        <dbReference type="ARBA" id="ARBA00023015"/>
    </source>
</evidence>
<evidence type="ECO:0000313" key="6">
    <source>
        <dbReference type="EMBL" id="HHH13046.1"/>
    </source>
</evidence>
<dbReference type="InterPro" id="IPR009057">
    <property type="entry name" value="Homeodomain-like_sf"/>
</dbReference>
<dbReference type="Gene3D" id="1.10.357.10">
    <property type="entry name" value="Tetracycline Repressor, domain 2"/>
    <property type="match status" value="1"/>
</dbReference>
<gene>
    <name evidence="6" type="ORF">ENJ98_02310</name>
</gene>
<proteinExistence type="predicted"/>
<dbReference type="Proteomes" id="UP000886100">
    <property type="component" value="Unassembled WGS sequence"/>
</dbReference>
<dbReference type="AlphaFoldDB" id="A0A7C5N7J3"/>
<dbReference type="PRINTS" id="PR00455">
    <property type="entry name" value="HTHTETR"/>
</dbReference>
<dbReference type="SUPFAM" id="SSF46689">
    <property type="entry name" value="Homeodomain-like"/>
    <property type="match status" value="1"/>
</dbReference>
<feature type="domain" description="HTH tetR-type" evidence="5">
    <location>
        <begin position="1"/>
        <end position="59"/>
    </location>
</feature>
<keyword evidence="2 4" id="KW-0238">DNA-binding</keyword>
<evidence type="ECO:0000256" key="2">
    <source>
        <dbReference type="ARBA" id="ARBA00023125"/>
    </source>
</evidence>
<feature type="DNA-binding region" description="H-T-H motif" evidence="4">
    <location>
        <begin position="22"/>
        <end position="41"/>
    </location>
</feature>
<protein>
    <submittedName>
        <fullName evidence="6">TetR/AcrR family transcriptional regulator</fullName>
    </submittedName>
</protein>
<reference evidence="6" key="1">
    <citation type="journal article" date="2020" name="mSystems">
        <title>Genome- and Community-Level Interaction Insights into Carbon Utilization and Element Cycling Functions of Hydrothermarchaeota in Hydrothermal Sediment.</title>
        <authorList>
            <person name="Zhou Z."/>
            <person name="Liu Y."/>
            <person name="Xu W."/>
            <person name="Pan J."/>
            <person name="Luo Z.H."/>
            <person name="Li M."/>
        </authorList>
    </citation>
    <scope>NUCLEOTIDE SEQUENCE [LARGE SCALE GENOMIC DNA]</scope>
    <source>
        <strain evidence="6">HyVt-535</strain>
    </source>
</reference>
<evidence type="ECO:0000256" key="3">
    <source>
        <dbReference type="ARBA" id="ARBA00023163"/>
    </source>
</evidence>
<dbReference type="InterPro" id="IPR001647">
    <property type="entry name" value="HTH_TetR"/>
</dbReference>
<sequence length="184" mass="20570">TRGKVLATALQLFTRQGYFNTSVSQIVRVSGCSTGSIYHHFGDKEGIANALFEALVARIDALFDDIERRHSGAAERCRAVIELLFTLTEAEPEVMEFVLYARHREFLPERGPICSARPFRKMRDFVARGMETGEVRVVDPVVAAASVYGGALRMIHLRLDGVLERPLGEFLDEVWACAWRSVAP</sequence>
<dbReference type="SUPFAM" id="SSF48498">
    <property type="entry name" value="Tetracyclin repressor-like, C-terminal domain"/>
    <property type="match status" value="1"/>
</dbReference>
<dbReference type="PROSITE" id="PS50977">
    <property type="entry name" value="HTH_TETR_2"/>
    <property type="match status" value="1"/>
</dbReference>
<organism evidence="6">
    <name type="scientific">Thiolapillus brandeum</name>
    <dbReference type="NCBI Taxonomy" id="1076588"/>
    <lineage>
        <taxon>Bacteria</taxon>
        <taxon>Pseudomonadati</taxon>
        <taxon>Pseudomonadota</taxon>
        <taxon>Gammaproteobacteria</taxon>
        <taxon>Chromatiales</taxon>
        <taxon>Sedimenticolaceae</taxon>
        <taxon>Thiolapillus</taxon>
    </lineage>
</organism>
<comment type="caution">
    <text evidence="6">The sequence shown here is derived from an EMBL/GenBank/DDBJ whole genome shotgun (WGS) entry which is preliminary data.</text>
</comment>
<keyword evidence="3" id="KW-0804">Transcription</keyword>
<feature type="non-terminal residue" evidence="6">
    <location>
        <position position="1"/>
    </location>
</feature>
<dbReference type="Pfam" id="PF00440">
    <property type="entry name" value="TetR_N"/>
    <property type="match status" value="1"/>
</dbReference>
<dbReference type="InterPro" id="IPR036271">
    <property type="entry name" value="Tet_transcr_reg_TetR-rel_C_sf"/>
</dbReference>
<dbReference type="PANTHER" id="PTHR30055">
    <property type="entry name" value="HTH-TYPE TRANSCRIPTIONAL REGULATOR RUTR"/>
    <property type="match status" value="1"/>
</dbReference>
<dbReference type="GO" id="GO:0000976">
    <property type="term" value="F:transcription cis-regulatory region binding"/>
    <property type="evidence" value="ECO:0007669"/>
    <property type="project" value="TreeGrafter"/>
</dbReference>
<dbReference type="InterPro" id="IPR050109">
    <property type="entry name" value="HTH-type_TetR-like_transc_reg"/>
</dbReference>
<dbReference type="GO" id="GO:0003700">
    <property type="term" value="F:DNA-binding transcription factor activity"/>
    <property type="evidence" value="ECO:0007669"/>
    <property type="project" value="TreeGrafter"/>
</dbReference>
<keyword evidence="1" id="KW-0805">Transcription regulation</keyword>
<accession>A0A7C5N7J3</accession>
<evidence type="ECO:0000256" key="4">
    <source>
        <dbReference type="PROSITE-ProRule" id="PRU00335"/>
    </source>
</evidence>
<dbReference type="PANTHER" id="PTHR30055:SF234">
    <property type="entry name" value="HTH-TYPE TRANSCRIPTIONAL REGULATOR BETI"/>
    <property type="match status" value="1"/>
</dbReference>